<protein>
    <submittedName>
        <fullName evidence="2">DUF2214 family protein</fullName>
    </submittedName>
</protein>
<feature type="transmembrane region" description="Helical" evidence="1">
    <location>
        <begin position="81"/>
        <end position="106"/>
    </location>
</feature>
<dbReference type="AlphaFoldDB" id="A0A7S6RET1"/>
<evidence type="ECO:0000256" key="1">
    <source>
        <dbReference type="SAM" id="Phobius"/>
    </source>
</evidence>
<organism evidence="2 3">
    <name type="scientific">Anabaenopsis elenkinii CCIBt3563</name>
    <dbReference type="NCBI Taxonomy" id="2779889"/>
    <lineage>
        <taxon>Bacteria</taxon>
        <taxon>Bacillati</taxon>
        <taxon>Cyanobacteriota</taxon>
        <taxon>Cyanophyceae</taxon>
        <taxon>Nostocales</taxon>
        <taxon>Nodulariaceae</taxon>
        <taxon>Anabaenopsis</taxon>
    </lineage>
</organism>
<sequence length="155" mass="16962">MLVSAVVAYLHYLGLMLSFGALVLEVFILNSQKELSLNEAWKIVIADTVYGISAVMILATGVLRVLYYGKGSEYYLNNPVFYTKVAIFLLVGGLSLYPTVSFISWVPALQKGTAPKVESSQVNRLIWLIRTEIAGFALIPLLAALMARGIGYPIS</sequence>
<dbReference type="KEGG" id="aee:IM676_04575"/>
<keyword evidence="3" id="KW-1185">Reference proteome</keyword>
<keyword evidence="1" id="KW-0472">Membrane</keyword>
<name>A0A7S6RET1_9CYAN</name>
<dbReference type="RefSeq" id="WP_200989130.1">
    <property type="nucleotide sequence ID" value="NZ_CP063311.1"/>
</dbReference>
<evidence type="ECO:0000313" key="2">
    <source>
        <dbReference type="EMBL" id="QOV23584.1"/>
    </source>
</evidence>
<dbReference type="EMBL" id="CP063311">
    <property type="protein sequence ID" value="QOV23584.1"/>
    <property type="molecule type" value="Genomic_DNA"/>
</dbReference>
<reference evidence="3" key="1">
    <citation type="submission" date="2020-10" db="EMBL/GenBank/DDBJ databases">
        <title>Genome-based taxonomic classification of the species Anabaenopsis elenkinii.</title>
        <authorList>
            <person name="Delbaje E."/>
            <person name="Andreote A.P.D."/>
            <person name="Pellegrinetti T.A."/>
            <person name="Cruz R.B."/>
            <person name="Branco L.H.Z."/>
            <person name="Fiore M.F."/>
        </authorList>
    </citation>
    <scope>NUCLEOTIDE SEQUENCE [LARGE SCALE GENOMIC DNA]</scope>
    <source>
        <strain evidence="3">CCIBt3563</strain>
    </source>
</reference>
<keyword evidence="1" id="KW-0812">Transmembrane</keyword>
<dbReference type="InterPro" id="IPR018706">
    <property type="entry name" value="DUF2214_membrane"/>
</dbReference>
<dbReference type="Pfam" id="PF09980">
    <property type="entry name" value="DUF2214"/>
    <property type="match status" value="1"/>
</dbReference>
<gene>
    <name evidence="2" type="ORF">IM676_04575</name>
</gene>
<evidence type="ECO:0000313" key="3">
    <source>
        <dbReference type="Proteomes" id="UP000593846"/>
    </source>
</evidence>
<feature type="transmembrane region" description="Helical" evidence="1">
    <location>
        <begin position="49"/>
        <end position="69"/>
    </location>
</feature>
<proteinExistence type="predicted"/>
<dbReference type="Proteomes" id="UP000593846">
    <property type="component" value="Chromosome"/>
</dbReference>
<accession>A0A7S6RET1</accession>
<feature type="transmembrane region" description="Helical" evidence="1">
    <location>
        <begin position="6"/>
        <end position="28"/>
    </location>
</feature>
<keyword evidence="1" id="KW-1133">Transmembrane helix</keyword>
<feature type="transmembrane region" description="Helical" evidence="1">
    <location>
        <begin position="127"/>
        <end position="147"/>
    </location>
</feature>